<proteinExistence type="predicted"/>
<dbReference type="EMBL" id="JAQIZT010000003">
    <property type="protein sequence ID" value="KAJ7003977.1"/>
    <property type="molecule type" value="Genomic_DNA"/>
</dbReference>
<sequence length="27" mass="3307">MRFYRGQIMTWTKQEGPQIHYRLLVGP</sequence>
<protein>
    <submittedName>
        <fullName evidence="1">Uncharacterized protein</fullName>
    </submittedName>
</protein>
<keyword evidence="2" id="KW-1185">Reference proteome</keyword>
<gene>
    <name evidence="1" type="ORF">NC653_008997</name>
</gene>
<accession>A0AAD6R890</accession>
<comment type="caution">
    <text evidence="1">The sequence shown here is derived from an EMBL/GenBank/DDBJ whole genome shotgun (WGS) entry which is preliminary data.</text>
</comment>
<reference evidence="1" key="1">
    <citation type="journal article" date="2023" name="Mol. Ecol. Resour.">
        <title>Chromosome-level genome assembly of a triploid poplar Populus alba 'Berolinensis'.</title>
        <authorList>
            <person name="Chen S."/>
            <person name="Yu Y."/>
            <person name="Wang X."/>
            <person name="Wang S."/>
            <person name="Zhang T."/>
            <person name="Zhou Y."/>
            <person name="He R."/>
            <person name="Meng N."/>
            <person name="Wang Y."/>
            <person name="Liu W."/>
            <person name="Liu Z."/>
            <person name="Liu J."/>
            <person name="Guo Q."/>
            <person name="Huang H."/>
            <person name="Sederoff R.R."/>
            <person name="Wang G."/>
            <person name="Qu G."/>
            <person name="Chen S."/>
        </authorList>
    </citation>
    <scope>NUCLEOTIDE SEQUENCE</scope>
    <source>
        <strain evidence="1">SC-2020</strain>
    </source>
</reference>
<dbReference type="AlphaFoldDB" id="A0AAD6R890"/>
<name>A0AAD6R890_9ROSI</name>
<evidence type="ECO:0000313" key="1">
    <source>
        <dbReference type="EMBL" id="KAJ7003977.1"/>
    </source>
</evidence>
<organism evidence="1 2">
    <name type="scientific">Populus alba x Populus x berolinensis</name>
    <dbReference type="NCBI Taxonomy" id="444605"/>
    <lineage>
        <taxon>Eukaryota</taxon>
        <taxon>Viridiplantae</taxon>
        <taxon>Streptophyta</taxon>
        <taxon>Embryophyta</taxon>
        <taxon>Tracheophyta</taxon>
        <taxon>Spermatophyta</taxon>
        <taxon>Magnoliopsida</taxon>
        <taxon>eudicotyledons</taxon>
        <taxon>Gunneridae</taxon>
        <taxon>Pentapetalae</taxon>
        <taxon>rosids</taxon>
        <taxon>fabids</taxon>
        <taxon>Malpighiales</taxon>
        <taxon>Salicaceae</taxon>
        <taxon>Saliceae</taxon>
        <taxon>Populus</taxon>
    </lineage>
</organism>
<dbReference type="Proteomes" id="UP001164929">
    <property type="component" value="Chromosome 3"/>
</dbReference>
<evidence type="ECO:0000313" key="2">
    <source>
        <dbReference type="Proteomes" id="UP001164929"/>
    </source>
</evidence>